<keyword evidence="7" id="KW-0449">Lipoprotein</keyword>
<comment type="similarity">
    <text evidence="2">Belongs to the GerABKC lipoprotein family.</text>
</comment>
<dbReference type="NCBIfam" id="TIGR02887">
    <property type="entry name" value="spore_ger_x_C"/>
    <property type="match status" value="1"/>
</dbReference>
<keyword evidence="11" id="KW-1185">Reference proteome</keyword>
<keyword evidence="5" id="KW-0472">Membrane</keyword>
<keyword evidence="3" id="KW-0309">Germination</keyword>
<evidence type="ECO:0000313" key="11">
    <source>
        <dbReference type="Proteomes" id="UP001139534"/>
    </source>
</evidence>
<dbReference type="PROSITE" id="PS51257">
    <property type="entry name" value="PROKAR_LIPOPROTEIN"/>
    <property type="match status" value="1"/>
</dbReference>
<gene>
    <name evidence="10" type="ORF">M0651_07600</name>
</gene>
<dbReference type="Pfam" id="PF25198">
    <property type="entry name" value="Spore_GerAC_N"/>
    <property type="match status" value="1"/>
</dbReference>
<evidence type="ECO:0000256" key="4">
    <source>
        <dbReference type="ARBA" id="ARBA00022729"/>
    </source>
</evidence>
<dbReference type="AlphaFoldDB" id="A0A9X1XVZ2"/>
<dbReference type="InterPro" id="IPR008844">
    <property type="entry name" value="Spore_GerAC-like"/>
</dbReference>
<evidence type="ECO:0000259" key="9">
    <source>
        <dbReference type="Pfam" id="PF25198"/>
    </source>
</evidence>
<evidence type="ECO:0000256" key="1">
    <source>
        <dbReference type="ARBA" id="ARBA00004635"/>
    </source>
</evidence>
<dbReference type="Pfam" id="PF05504">
    <property type="entry name" value="Spore_GerAC"/>
    <property type="match status" value="1"/>
</dbReference>
<name>A0A9X1XVZ2_9BACL</name>
<dbReference type="GO" id="GO:0009847">
    <property type="term" value="P:spore germination"/>
    <property type="evidence" value="ECO:0007669"/>
    <property type="project" value="InterPro"/>
</dbReference>
<dbReference type="PANTHER" id="PTHR35789:SF1">
    <property type="entry name" value="SPORE GERMINATION PROTEIN B3"/>
    <property type="match status" value="1"/>
</dbReference>
<dbReference type="InterPro" id="IPR038501">
    <property type="entry name" value="Spore_GerAC_C_sf"/>
</dbReference>
<dbReference type="RefSeq" id="WP_248551243.1">
    <property type="nucleotide sequence ID" value="NZ_JALPRK010000005.1"/>
</dbReference>
<dbReference type="Proteomes" id="UP001139534">
    <property type="component" value="Unassembled WGS sequence"/>
</dbReference>
<sequence>MIRRLILCALVLMIGGCSGFKDIDKRFFVVAVGLDQTENKKKPYRVTLKLSIPSPKIEPGETNKFELVSEDAASIQEAIRLIKSKVDKELDFGHAKILLFGKSLVSRSIREPLDWFLRRRDIQLIGFMGVGDPSAKELLSVSPKSERLPANSLMLSFAQEGTESSYIVTESLSDFHRRLKERGKDPYLPVIRRRDSSFIIDKAALFDKEKMVGMLTPDQTRVFNELIESKIKFEFKTVTPKFRYNISVPRYRIKYKLLNLDTDEPTIKFSIRAEGQVEESTSPLFYENWSKLEQMAAEQMERRFLNVLTNLQKKKVDPIGFGLRYRAMGYIEERDWEHWLELYPRAKFDVAVDMRLVDTGVIK</sequence>
<comment type="subcellular location">
    <subcellularLocation>
        <location evidence="1">Membrane</location>
        <topology evidence="1">Lipid-anchor</topology>
    </subcellularLocation>
</comment>
<evidence type="ECO:0000256" key="2">
    <source>
        <dbReference type="ARBA" id="ARBA00007886"/>
    </source>
</evidence>
<dbReference type="PANTHER" id="PTHR35789">
    <property type="entry name" value="SPORE GERMINATION PROTEIN B3"/>
    <property type="match status" value="1"/>
</dbReference>
<dbReference type="GO" id="GO:0016020">
    <property type="term" value="C:membrane"/>
    <property type="evidence" value="ECO:0007669"/>
    <property type="project" value="UniProtKB-SubCell"/>
</dbReference>
<keyword evidence="4" id="KW-0732">Signal</keyword>
<evidence type="ECO:0000256" key="3">
    <source>
        <dbReference type="ARBA" id="ARBA00022544"/>
    </source>
</evidence>
<evidence type="ECO:0000259" key="8">
    <source>
        <dbReference type="Pfam" id="PF05504"/>
    </source>
</evidence>
<evidence type="ECO:0000313" key="10">
    <source>
        <dbReference type="EMBL" id="MCK8487030.1"/>
    </source>
</evidence>
<feature type="domain" description="Spore germination GerAC-like C-terminal" evidence="8">
    <location>
        <begin position="202"/>
        <end position="360"/>
    </location>
</feature>
<feature type="domain" description="Spore germination protein N-terminal" evidence="9">
    <location>
        <begin position="21"/>
        <end position="192"/>
    </location>
</feature>
<dbReference type="InterPro" id="IPR046953">
    <property type="entry name" value="Spore_GerAC-like_C"/>
</dbReference>
<proteinExistence type="inferred from homology"/>
<accession>A0A9X1XVZ2</accession>
<evidence type="ECO:0000256" key="5">
    <source>
        <dbReference type="ARBA" id="ARBA00023136"/>
    </source>
</evidence>
<keyword evidence="6" id="KW-0564">Palmitate</keyword>
<protein>
    <submittedName>
        <fullName evidence="10">Ger(X)C family spore germination protein</fullName>
    </submittedName>
</protein>
<dbReference type="InterPro" id="IPR057336">
    <property type="entry name" value="GerAC_N"/>
</dbReference>
<evidence type="ECO:0000256" key="7">
    <source>
        <dbReference type="ARBA" id="ARBA00023288"/>
    </source>
</evidence>
<reference evidence="10" key="1">
    <citation type="submission" date="2022-04" db="EMBL/GenBank/DDBJ databases">
        <authorList>
            <person name="Seo M.-J."/>
        </authorList>
    </citation>
    <scope>NUCLEOTIDE SEQUENCE</scope>
    <source>
        <strain evidence="10">MBLB2552</strain>
    </source>
</reference>
<organism evidence="10 11">
    <name type="scientific">Paenibacillus mellifer</name>
    <dbReference type="NCBI Taxonomy" id="2937794"/>
    <lineage>
        <taxon>Bacteria</taxon>
        <taxon>Bacillati</taxon>
        <taxon>Bacillota</taxon>
        <taxon>Bacilli</taxon>
        <taxon>Bacillales</taxon>
        <taxon>Paenibacillaceae</taxon>
        <taxon>Paenibacillus</taxon>
    </lineage>
</organism>
<dbReference type="EMBL" id="JALPRK010000005">
    <property type="protein sequence ID" value="MCK8487030.1"/>
    <property type="molecule type" value="Genomic_DNA"/>
</dbReference>
<dbReference type="Gene3D" id="3.30.300.210">
    <property type="entry name" value="Nutrient germinant receptor protein C, domain 3"/>
    <property type="match status" value="1"/>
</dbReference>
<evidence type="ECO:0000256" key="6">
    <source>
        <dbReference type="ARBA" id="ARBA00023139"/>
    </source>
</evidence>
<comment type="caution">
    <text evidence="10">The sequence shown here is derived from an EMBL/GenBank/DDBJ whole genome shotgun (WGS) entry which is preliminary data.</text>
</comment>